<evidence type="ECO:0000256" key="7">
    <source>
        <dbReference type="SAM" id="Phobius"/>
    </source>
</evidence>
<feature type="region of interest" description="Disordered" evidence="6">
    <location>
        <begin position="177"/>
        <end position="201"/>
    </location>
</feature>
<evidence type="ECO:0000256" key="6">
    <source>
        <dbReference type="SAM" id="MobiDB-lite"/>
    </source>
</evidence>
<reference evidence="9 10" key="1">
    <citation type="submission" date="2019-03" db="EMBL/GenBank/DDBJ databases">
        <title>Genomic Encyclopedia of Archaeal and Bacterial Type Strains, Phase II (KMG-II): from individual species to whole genera.</title>
        <authorList>
            <person name="Goeker M."/>
        </authorList>
    </citation>
    <scope>NUCLEOTIDE SEQUENCE [LARGE SCALE GENOMIC DNA]</scope>
    <source>
        <strain evidence="9 10">DSM 24323</strain>
    </source>
</reference>
<evidence type="ECO:0000256" key="3">
    <source>
        <dbReference type="ARBA" id="ARBA00022692"/>
    </source>
</evidence>
<dbReference type="InterPro" id="IPR052027">
    <property type="entry name" value="PspC"/>
</dbReference>
<feature type="transmembrane region" description="Helical" evidence="7">
    <location>
        <begin position="259"/>
        <end position="279"/>
    </location>
</feature>
<dbReference type="RefSeq" id="WP_166649196.1">
    <property type="nucleotide sequence ID" value="NZ_SOAW01000001.1"/>
</dbReference>
<comment type="caution">
    <text evidence="9">The sequence shown here is derived from an EMBL/GenBank/DDBJ whole genome shotgun (WGS) entry which is preliminary data.</text>
</comment>
<evidence type="ECO:0000256" key="1">
    <source>
        <dbReference type="ARBA" id="ARBA00004162"/>
    </source>
</evidence>
<sequence length="423" mass="44628">MSQPVLRRRRDGGVVAGVCRGVADRYRIDPTLVRLAAVLLALSGGVGLVLYGLGVLLLPREGEQAPVERYLPGASSWPAWVWAIFTVLACIVVAAVLGPVLPFGVMPAVVLAAVWYFGYHRSRHRRTNHRQPLPPPVRIDPPVLPDTEFGRAAAAWRARIAELDRWGGSDTAGAWPSYSPQAAANDPVSDPDRPSPAAGDARFVPIAPPVRQAAATTRARRRTQTTPIGRALRWTGLILAGLALLTLGILNANGLQVPALVWLAAPTAALSLMLVIGAFVGRPRGLGIATVALVIVTSIAALAGQASSIATPYTQLTHSAEAAAPTSRDLDLGTLDVDLTALRTDAPRAYSYSVEAGTLRLHLPEEERNLIVVYRVDAGSVTGPGLTESGVELSGTKTYVTDPSAPQVRVNLTVDVGTVQVIG</sequence>
<dbReference type="InterPro" id="IPR007168">
    <property type="entry name" value="Phageshock_PspC_N"/>
</dbReference>
<evidence type="ECO:0000259" key="8">
    <source>
        <dbReference type="Pfam" id="PF04024"/>
    </source>
</evidence>
<evidence type="ECO:0000256" key="2">
    <source>
        <dbReference type="ARBA" id="ARBA00022475"/>
    </source>
</evidence>
<keyword evidence="2" id="KW-1003">Cell membrane</keyword>
<dbReference type="PANTHER" id="PTHR33885">
    <property type="entry name" value="PHAGE SHOCK PROTEIN C"/>
    <property type="match status" value="1"/>
</dbReference>
<feature type="transmembrane region" description="Helical" evidence="7">
    <location>
        <begin position="35"/>
        <end position="58"/>
    </location>
</feature>
<gene>
    <name evidence="9" type="ORF">CLV29_1858</name>
</gene>
<comment type="subcellular location">
    <subcellularLocation>
        <location evidence="1">Cell membrane</location>
        <topology evidence="1">Single-pass membrane protein</topology>
    </subcellularLocation>
</comment>
<organism evidence="9 10">
    <name type="scientific">Naumannella halotolerans</name>
    <dbReference type="NCBI Taxonomy" id="993414"/>
    <lineage>
        <taxon>Bacteria</taxon>
        <taxon>Bacillati</taxon>
        <taxon>Actinomycetota</taxon>
        <taxon>Actinomycetes</taxon>
        <taxon>Propionibacteriales</taxon>
        <taxon>Propionibacteriaceae</taxon>
        <taxon>Naumannella</taxon>
    </lineage>
</organism>
<feature type="domain" description="Phage shock protein PspC N-terminal" evidence="8">
    <location>
        <begin position="6"/>
        <end position="61"/>
    </location>
</feature>
<feature type="transmembrane region" description="Helical" evidence="7">
    <location>
        <begin position="286"/>
        <end position="304"/>
    </location>
</feature>
<dbReference type="EMBL" id="SOAW01000001">
    <property type="protein sequence ID" value="TDT34202.1"/>
    <property type="molecule type" value="Genomic_DNA"/>
</dbReference>
<keyword evidence="10" id="KW-1185">Reference proteome</keyword>
<dbReference type="GO" id="GO:0005886">
    <property type="term" value="C:plasma membrane"/>
    <property type="evidence" value="ECO:0007669"/>
    <property type="project" value="UniProtKB-SubCell"/>
</dbReference>
<proteinExistence type="predicted"/>
<feature type="transmembrane region" description="Helical" evidence="7">
    <location>
        <begin position="231"/>
        <end position="253"/>
    </location>
</feature>
<name>A0A4R7J9J1_9ACTN</name>
<dbReference type="Pfam" id="PF04024">
    <property type="entry name" value="PspC"/>
    <property type="match status" value="1"/>
</dbReference>
<protein>
    <submittedName>
        <fullName evidence="9">Phage shock protein PspC (Stress-responsive transcriptional regulator)</fullName>
    </submittedName>
</protein>
<evidence type="ECO:0000256" key="4">
    <source>
        <dbReference type="ARBA" id="ARBA00022989"/>
    </source>
</evidence>
<keyword evidence="5 7" id="KW-0472">Membrane</keyword>
<keyword evidence="3 7" id="KW-0812">Transmembrane</keyword>
<dbReference type="Proteomes" id="UP000295371">
    <property type="component" value="Unassembled WGS sequence"/>
</dbReference>
<evidence type="ECO:0000313" key="10">
    <source>
        <dbReference type="Proteomes" id="UP000295371"/>
    </source>
</evidence>
<feature type="transmembrane region" description="Helical" evidence="7">
    <location>
        <begin position="79"/>
        <end position="97"/>
    </location>
</feature>
<dbReference type="AlphaFoldDB" id="A0A4R7J9J1"/>
<keyword evidence="4 7" id="KW-1133">Transmembrane helix</keyword>
<accession>A0A4R7J9J1</accession>
<evidence type="ECO:0000313" key="9">
    <source>
        <dbReference type="EMBL" id="TDT34202.1"/>
    </source>
</evidence>
<dbReference type="PANTHER" id="PTHR33885:SF3">
    <property type="entry name" value="PHAGE SHOCK PROTEIN C"/>
    <property type="match status" value="1"/>
</dbReference>
<evidence type="ECO:0000256" key="5">
    <source>
        <dbReference type="ARBA" id="ARBA00023136"/>
    </source>
</evidence>